<comment type="caution">
    <text evidence="1">The sequence shown here is derived from an EMBL/GenBank/DDBJ whole genome shotgun (WGS) entry which is preliminary data.</text>
</comment>
<name>A0AAE0YXL1_9GAST</name>
<evidence type="ECO:0000313" key="1">
    <source>
        <dbReference type="EMBL" id="KAK3759143.1"/>
    </source>
</evidence>
<organism evidence="1 2">
    <name type="scientific">Elysia crispata</name>
    <name type="common">lettuce slug</name>
    <dbReference type="NCBI Taxonomy" id="231223"/>
    <lineage>
        <taxon>Eukaryota</taxon>
        <taxon>Metazoa</taxon>
        <taxon>Spiralia</taxon>
        <taxon>Lophotrochozoa</taxon>
        <taxon>Mollusca</taxon>
        <taxon>Gastropoda</taxon>
        <taxon>Heterobranchia</taxon>
        <taxon>Euthyneura</taxon>
        <taxon>Panpulmonata</taxon>
        <taxon>Sacoglossa</taxon>
        <taxon>Placobranchoidea</taxon>
        <taxon>Plakobranchidae</taxon>
        <taxon>Elysia</taxon>
    </lineage>
</organism>
<proteinExistence type="predicted"/>
<sequence length="203" mass="23196">MLDTIESKIKSHLQLFRRYSHSHNTVTPVNAGRIARRKDAHLTNIRRYGPTVRFRHISSSVRQEADAKPDRPDPSAKCVDSFTLNWRELDFRAFPPFSLLSSVILGAPFWPARPFFPLLIQVLVDSPVLLPARKHLLRVTSHPGMDHPLHRKLRLLACKVSGKNTWVKAFLKKQPLSSWPGEPALTHTSRAGDGTQRLYHTYI</sequence>
<dbReference type="EMBL" id="JAWDGP010005163">
    <property type="protein sequence ID" value="KAK3759143.1"/>
    <property type="molecule type" value="Genomic_DNA"/>
</dbReference>
<gene>
    <name evidence="1" type="ORF">RRG08_033388</name>
</gene>
<protein>
    <submittedName>
        <fullName evidence="1">Uncharacterized protein</fullName>
    </submittedName>
</protein>
<keyword evidence="2" id="KW-1185">Reference proteome</keyword>
<dbReference type="AlphaFoldDB" id="A0AAE0YXL1"/>
<evidence type="ECO:0000313" key="2">
    <source>
        <dbReference type="Proteomes" id="UP001283361"/>
    </source>
</evidence>
<reference evidence="1" key="1">
    <citation type="journal article" date="2023" name="G3 (Bethesda)">
        <title>A reference genome for the long-term kleptoplast-retaining sea slug Elysia crispata morphotype clarki.</title>
        <authorList>
            <person name="Eastman K.E."/>
            <person name="Pendleton A.L."/>
            <person name="Shaikh M.A."/>
            <person name="Suttiyut T."/>
            <person name="Ogas R."/>
            <person name="Tomko P."/>
            <person name="Gavelis G."/>
            <person name="Widhalm J.R."/>
            <person name="Wisecaver J.H."/>
        </authorList>
    </citation>
    <scope>NUCLEOTIDE SEQUENCE</scope>
    <source>
        <strain evidence="1">ECLA1</strain>
    </source>
</reference>
<accession>A0AAE0YXL1</accession>
<dbReference type="Proteomes" id="UP001283361">
    <property type="component" value="Unassembled WGS sequence"/>
</dbReference>